<dbReference type="Proteomes" id="UP001519460">
    <property type="component" value="Unassembled WGS sequence"/>
</dbReference>
<name>A0ABD0M606_9CAEN</name>
<dbReference type="EMBL" id="JACVVK020000006">
    <property type="protein sequence ID" value="KAK7506791.1"/>
    <property type="molecule type" value="Genomic_DNA"/>
</dbReference>
<accession>A0ABD0M606</accession>
<dbReference type="AlphaFoldDB" id="A0ABD0M606"/>
<sequence>MLPTKSISTVCSILGYLPQLLKPCGISPPSTANSSPIYTAGPTAPIFYQQVCPCPGAPVSYLGTGYPWGGDPGAAVLLRLERASLCRKYHAIWLQQKWEEGGSNANDAMLGTRS</sequence>
<protein>
    <submittedName>
        <fullName evidence="1">Uncharacterized protein</fullName>
    </submittedName>
</protein>
<keyword evidence="2" id="KW-1185">Reference proteome</keyword>
<organism evidence="1 2">
    <name type="scientific">Batillaria attramentaria</name>
    <dbReference type="NCBI Taxonomy" id="370345"/>
    <lineage>
        <taxon>Eukaryota</taxon>
        <taxon>Metazoa</taxon>
        <taxon>Spiralia</taxon>
        <taxon>Lophotrochozoa</taxon>
        <taxon>Mollusca</taxon>
        <taxon>Gastropoda</taxon>
        <taxon>Caenogastropoda</taxon>
        <taxon>Sorbeoconcha</taxon>
        <taxon>Cerithioidea</taxon>
        <taxon>Batillariidae</taxon>
        <taxon>Batillaria</taxon>
    </lineage>
</organism>
<reference evidence="1 2" key="1">
    <citation type="journal article" date="2023" name="Sci. Data">
        <title>Genome assembly of the Korean intertidal mud-creeper Batillaria attramentaria.</title>
        <authorList>
            <person name="Patra A.K."/>
            <person name="Ho P.T."/>
            <person name="Jun S."/>
            <person name="Lee S.J."/>
            <person name="Kim Y."/>
            <person name="Won Y.J."/>
        </authorList>
    </citation>
    <scope>NUCLEOTIDE SEQUENCE [LARGE SCALE GENOMIC DNA]</scope>
    <source>
        <strain evidence="1">Wonlab-2016</strain>
    </source>
</reference>
<proteinExistence type="predicted"/>
<evidence type="ECO:0000313" key="1">
    <source>
        <dbReference type="EMBL" id="KAK7506791.1"/>
    </source>
</evidence>
<comment type="caution">
    <text evidence="1">The sequence shown here is derived from an EMBL/GenBank/DDBJ whole genome shotgun (WGS) entry which is preliminary data.</text>
</comment>
<gene>
    <name evidence="1" type="ORF">BaRGS_00002266</name>
</gene>
<evidence type="ECO:0000313" key="2">
    <source>
        <dbReference type="Proteomes" id="UP001519460"/>
    </source>
</evidence>